<dbReference type="AlphaFoldDB" id="A0A8J3H4E8"/>
<comment type="similarity">
    <text evidence="2">Belongs to the flagella basal body rod proteins family.</text>
</comment>
<accession>A0A8J3H4E8</accession>
<reference evidence="4" key="1">
    <citation type="journal article" date="2014" name="Int. J. Syst. Evol. Microbiol.">
        <title>Complete genome sequence of Corynebacterium casei LMG S-19264T (=DSM 44701T), isolated from a smear-ripened cheese.</title>
        <authorList>
            <consortium name="US DOE Joint Genome Institute (JGI-PGF)"/>
            <person name="Walter F."/>
            <person name="Albersmeier A."/>
            <person name="Kalinowski J."/>
            <person name="Ruckert C."/>
        </authorList>
    </citation>
    <scope>NUCLEOTIDE SEQUENCE</scope>
    <source>
        <strain evidence="4">CGMCC 1.7081</strain>
    </source>
</reference>
<dbReference type="Proteomes" id="UP000611500">
    <property type="component" value="Unassembled WGS sequence"/>
</dbReference>
<evidence type="ECO:0000256" key="2">
    <source>
        <dbReference type="ARBA" id="ARBA00009677"/>
    </source>
</evidence>
<dbReference type="InterPro" id="IPR019776">
    <property type="entry name" value="Flagellar_basal_body_rod_CS"/>
</dbReference>
<organism evidence="4 5">
    <name type="scientific">Pseudodonghicola xiamenensis</name>
    <dbReference type="NCBI Taxonomy" id="337702"/>
    <lineage>
        <taxon>Bacteria</taxon>
        <taxon>Pseudomonadati</taxon>
        <taxon>Pseudomonadota</taxon>
        <taxon>Alphaproteobacteria</taxon>
        <taxon>Rhodobacterales</taxon>
        <taxon>Paracoccaceae</taxon>
        <taxon>Pseudodonghicola</taxon>
    </lineage>
</organism>
<evidence type="ECO:0000313" key="4">
    <source>
        <dbReference type="EMBL" id="GHG85424.1"/>
    </source>
</evidence>
<dbReference type="PROSITE" id="PS00588">
    <property type="entry name" value="FLAGELLA_BB_ROD"/>
    <property type="match status" value="1"/>
</dbReference>
<evidence type="ECO:0000259" key="3">
    <source>
        <dbReference type="Pfam" id="PF00460"/>
    </source>
</evidence>
<keyword evidence="4" id="KW-0966">Cell projection</keyword>
<feature type="domain" description="Flagellar basal body rod protein N-terminal" evidence="3">
    <location>
        <begin position="12"/>
        <end position="40"/>
    </location>
</feature>
<reference evidence="4" key="2">
    <citation type="submission" date="2020-09" db="EMBL/GenBank/DDBJ databases">
        <authorList>
            <person name="Sun Q."/>
            <person name="Zhou Y."/>
        </authorList>
    </citation>
    <scope>NUCLEOTIDE SEQUENCE</scope>
    <source>
        <strain evidence="4">CGMCC 1.7081</strain>
    </source>
</reference>
<dbReference type="InterPro" id="IPR001444">
    <property type="entry name" value="Flag_bb_rod_N"/>
</dbReference>
<name>A0A8J3H4E8_9RHOB</name>
<evidence type="ECO:0000313" key="5">
    <source>
        <dbReference type="Proteomes" id="UP000611500"/>
    </source>
</evidence>
<dbReference type="EMBL" id="BNAP01000003">
    <property type="protein sequence ID" value="GHG85424.1"/>
    <property type="molecule type" value="Genomic_DNA"/>
</dbReference>
<keyword evidence="4" id="KW-0969">Cilium</keyword>
<comment type="subcellular location">
    <subcellularLocation>
        <location evidence="1">Bacterial flagellum basal body</location>
    </subcellularLocation>
</comment>
<keyword evidence="4" id="KW-0282">Flagellum</keyword>
<dbReference type="Pfam" id="PF00460">
    <property type="entry name" value="Flg_bb_rod"/>
    <property type="match status" value="1"/>
</dbReference>
<comment type="caution">
    <text evidence="4">The sequence shown here is derived from an EMBL/GenBank/DDBJ whole genome shotgun (WGS) entry which is preliminary data.</text>
</comment>
<sequence>MMNFESLNLFQLASRRLQWLSDKQRAVSENIANADVAGYRLREVQSFDSYLDAAGFSPISPEAEVSQVEAGWGSTISGNTVVMEEQVLEATNTQSQYRLASNLYRKAHEMVLSVAGNR</sequence>
<gene>
    <name evidence="4" type="ORF">GCM10010961_12470</name>
</gene>
<dbReference type="GO" id="GO:0009425">
    <property type="term" value="C:bacterial-type flagellum basal body"/>
    <property type="evidence" value="ECO:0007669"/>
    <property type="project" value="UniProtKB-SubCell"/>
</dbReference>
<evidence type="ECO:0000256" key="1">
    <source>
        <dbReference type="ARBA" id="ARBA00004117"/>
    </source>
</evidence>
<proteinExistence type="inferred from homology"/>
<keyword evidence="5" id="KW-1185">Reference proteome</keyword>
<protein>
    <submittedName>
        <fullName evidence="4">Flagellar basal body rod protein FlgB</fullName>
    </submittedName>
</protein>